<dbReference type="GO" id="GO:0006508">
    <property type="term" value="P:proteolysis"/>
    <property type="evidence" value="ECO:0007669"/>
    <property type="project" value="UniProtKB-KW"/>
</dbReference>
<keyword evidence="7 10" id="KW-0720">Serine protease</keyword>
<comment type="subcellular location">
    <subcellularLocation>
        <location evidence="2">Secreted</location>
    </subcellularLocation>
</comment>
<evidence type="ECO:0000256" key="4">
    <source>
        <dbReference type="ARBA" id="ARBA00022525"/>
    </source>
</evidence>
<evidence type="ECO:0000256" key="11">
    <source>
        <dbReference type="RuleBase" id="RU003355"/>
    </source>
</evidence>
<dbReference type="PROSITE" id="PS00138">
    <property type="entry name" value="SUBTILASE_SER"/>
    <property type="match status" value="1"/>
</dbReference>
<name>A0A6M0Q7S6_9BACI</name>
<dbReference type="PANTHER" id="PTHR43806">
    <property type="entry name" value="PEPTIDASE S8"/>
    <property type="match status" value="1"/>
</dbReference>
<comment type="caution">
    <text evidence="14">The sequence shown here is derived from an EMBL/GenBank/DDBJ whole genome shotgun (WGS) entry which is preliminary data.</text>
</comment>
<keyword evidence="12" id="KW-0732">Signal</keyword>
<dbReference type="InterPro" id="IPR036852">
    <property type="entry name" value="Peptidase_S8/S53_dom_sf"/>
</dbReference>
<dbReference type="PROSITE" id="PS00136">
    <property type="entry name" value="SUBTILASE_ASP"/>
    <property type="match status" value="1"/>
</dbReference>
<reference evidence="14 15" key="1">
    <citation type="submission" date="2020-02" db="EMBL/GenBank/DDBJ databases">
        <title>Bacillus aquiflavi sp. nov., isolated from yellow water of strong flavor Chinese baijiu in Yibin region of China.</title>
        <authorList>
            <person name="Xie J."/>
        </authorList>
    </citation>
    <scope>NUCLEOTIDE SEQUENCE [LARGE SCALE GENOMIC DNA]</scope>
    <source>
        <strain evidence="14 15">SA4</strain>
    </source>
</reference>
<evidence type="ECO:0000256" key="3">
    <source>
        <dbReference type="ARBA" id="ARBA00011073"/>
    </source>
</evidence>
<feature type="active site" description="Charge relay system" evidence="9 10">
    <location>
        <position position="440"/>
    </location>
</feature>
<organism evidence="14 15">
    <name type="scientific">Bacillus mesophilus</name>
    <dbReference type="NCBI Taxonomy" id="1808955"/>
    <lineage>
        <taxon>Bacteria</taxon>
        <taxon>Bacillati</taxon>
        <taxon>Bacillota</taxon>
        <taxon>Bacilli</taxon>
        <taxon>Bacillales</taxon>
        <taxon>Bacillaceae</taxon>
        <taxon>Bacillus</taxon>
    </lineage>
</organism>
<evidence type="ECO:0000256" key="1">
    <source>
        <dbReference type="ARBA" id="ARBA00001913"/>
    </source>
</evidence>
<dbReference type="PROSITE" id="PS51892">
    <property type="entry name" value="SUBTILASE"/>
    <property type="match status" value="1"/>
</dbReference>
<evidence type="ECO:0000256" key="6">
    <source>
        <dbReference type="ARBA" id="ARBA00022801"/>
    </source>
</evidence>
<keyword evidence="8" id="KW-0106">Calcium</keyword>
<dbReference type="PANTHER" id="PTHR43806:SF11">
    <property type="entry name" value="CEREVISIN-RELATED"/>
    <property type="match status" value="1"/>
</dbReference>
<feature type="active site" description="Charge relay system" evidence="9 10">
    <location>
        <position position="197"/>
    </location>
</feature>
<dbReference type="PRINTS" id="PR00723">
    <property type="entry name" value="SUBTILISIN"/>
</dbReference>
<dbReference type="GO" id="GO:0004252">
    <property type="term" value="F:serine-type endopeptidase activity"/>
    <property type="evidence" value="ECO:0007669"/>
    <property type="project" value="UniProtKB-UniRule"/>
</dbReference>
<feature type="active site" description="Charge relay system" evidence="9 10">
    <location>
        <position position="150"/>
    </location>
</feature>
<feature type="signal peptide" evidence="12">
    <location>
        <begin position="1"/>
        <end position="23"/>
    </location>
</feature>
<protein>
    <submittedName>
        <fullName evidence="14">S8 family serine peptidase</fullName>
    </submittedName>
</protein>
<dbReference type="AlphaFoldDB" id="A0A6M0Q7S6"/>
<comment type="similarity">
    <text evidence="3 10 11">Belongs to the peptidase S8 family.</text>
</comment>
<evidence type="ECO:0000256" key="2">
    <source>
        <dbReference type="ARBA" id="ARBA00004613"/>
    </source>
</evidence>
<evidence type="ECO:0000256" key="9">
    <source>
        <dbReference type="PIRSR" id="PIRSR615500-1"/>
    </source>
</evidence>
<dbReference type="InterPro" id="IPR050131">
    <property type="entry name" value="Peptidase_S8_subtilisin-like"/>
</dbReference>
<dbReference type="InterPro" id="IPR023827">
    <property type="entry name" value="Peptidase_S8_Asp-AS"/>
</dbReference>
<dbReference type="Pfam" id="PF00082">
    <property type="entry name" value="Peptidase_S8"/>
    <property type="match status" value="1"/>
</dbReference>
<evidence type="ECO:0000256" key="5">
    <source>
        <dbReference type="ARBA" id="ARBA00022670"/>
    </source>
</evidence>
<dbReference type="GO" id="GO:0005576">
    <property type="term" value="C:extracellular region"/>
    <property type="evidence" value="ECO:0007669"/>
    <property type="project" value="UniProtKB-SubCell"/>
</dbReference>
<feature type="chain" id="PRO_5027064514" evidence="12">
    <location>
        <begin position="24"/>
        <end position="497"/>
    </location>
</feature>
<keyword evidence="6 10" id="KW-0378">Hydrolase</keyword>
<evidence type="ECO:0000256" key="12">
    <source>
        <dbReference type="SAM" id="SignalP"/>
    </source>
</evidence>
<sequence>MKKYLFKLLCVVLIVGLAMPAAAATQQSEEEILFTVVFKGQSSPKNAEKVISDLGGEIVYSVPEIGVVQVKAPANFAKKAIGSSAVSAANPSLLFQLPEVKSIPLESNEINTEEAYLFDEFQWDIKRLTNNGATFAEHSGSHDVVVGVIDSGIDLNHPDVLTNLLPGSKNFVPPGGVYGVDGSETGDVNDVQDRNGHGTHVAGSIAGNGAMLGVAPNVGHKAYRVFGAEGGAYSAWIMAAIVAAANDGVEVINMSLGGIYAKGQIFYTDPETGERVRLGSDIAEYVAYTRAAKYAESKGALIVAAAGNDAVDASSPKNVTDFANSQYGTLGYEFKGASVFAPASIPNVVTVASTGPKDELALYSNYGAGFIDVAAPGGNYEMYMQYLTEGNFNEYLKERLFEKEFAFSSVPDVKYILNDKEQVIGYEYVSPSYAWNVGTSMAAPKVAAVAALLFDEYEGMTPNKAKVLLKQNAEDIDKTGTDKEFGHGLSTVYSLFE</sequence>
<proteinExistence type="inferred from homology"/>
<dbReference type="Proteomes" id="UP000481043">
    <property type="component" value="Unassembled WGS sequence"/>
</dbReference>
<dbReference type="Gene3D" id="3.40.50.200">
    <property type="entry name" value="Peptidase S8/S53 domain"/>
    <property type="match status" value="1"/>
</dbReference>
<dbReference type="EMBL" id="JAAIWM010000003">
    <property type="protein sequence ID" value="NEY72401.1"/>
    <property type="molecule type" value="Genomic_DNA"/>
</dbReference>
<evidence type="ECO:0000256" key="8">
    <source>
        <dbReference type="ARBA" id="ARBA00022837"/>
    </source>
</evidence>
<dbReference type="InterPro" id="IPR022398">
    <property type="entry name" value="Peptidase_S8_His-AS"/>
</dbReference>
<evidence type="ECO:0000313" key="14">
    <source>
        <dbReference type="EMBL" id="NEY72401.1"/>
    </source>
</evidence>
<evidence type="ECO:0000313" key="15">
    <source>
        <dbReference type="Proteomes" id="UP000481043"/>
    </source>
</evidence>
<evidence type="ECO:0000259" key="13">
    <source>
        <dbReference type="Pfam" id="PF00082"/>
    </source>
</evidence>
<evidence type="ECO:0000256" key="7">
    <source>
        <dbReference type="ARBA" id="ARBA00022825"/>
    </source>
</evidence>
<accession>A0A6M0Q7S6</accession>
<dbReference type="InterPro" id="IPR000209">
    <property type="entry name" value="Peptidase_S8/S53_dom"/>
</dbReference>
<dbReference type="SUPFAM" id="SSF52743">
    <property type="entry name" value="Subtilisin-like"/>
    <property type="match status" value="1"/>
</dbReference>
<comment type="cofactor">
    <cofactor evidence="1">
        <name>Ca(2+)</name>
        <dbReference type="ChEBI" id="CHEBI:29108"/>
    </cofactor>
</comment>
<keyword evidence="5 10" id="KW-0645">Protease</keyword>
<dbReference type="InterPro" id="IPR023828">
    <property type="entry name" value="Peptidase_S8_Ser-AS"/>
</dbReference>
<keyword evidence="4" id="KW-0964">Secreted</keyword>
<evidence type="ECO:0000256" key="10">
    <source>
        <dbReference type="PROSITE-ProRule" id="PRU01240"/>
    </source>
</evidence>
<dbReference type="PROSITE" id="PS00137">
    <property type="entry name" value="SUBTILASE_HIS"/>
    <property type="match status" value="1"/>
</dbReference>
<gene>
    <name evidence="14" type="ORF">G4D63_11755</name>
</gene>
<dbReference type="RefSeq" id="WP_163179845.1">
    <property type="nucleotide sequence ID" value="NZ_JAAIWM010000003.1"/>
</dbReference>
<keyword evidence="15" id="KW-1185">Reference proteome</keyword>
<dbReference type="InterPro" id="IPR015500">
    <property type="entry name" value="Peptidase_S8_subtilisin-rel"/>
</dbReference>
<feature type="domain" description="Peptidase S8/S53" evidence="13">
    <location>
        <begin position="142"/>
        <end position="488"/>
    </location>
</feature>